<name>A0A0M8MRB6_ESCWE</name>
<sequence>MATSAIHGQGSGLNATNLQGMAAYGVRGGGEGGGGGGGGYEDDHDSGHEEDDQMTNTDSLTSDDRTDATSSIGDRETRADSLDGVQTDSDEGDEDDNMSLDARTMSSRTATVNSSIYDHEFEGGRRHLLHMELTDGRLFNAPIEDYPQRIMDLCTGTGTWPIAVADEFPSAEIVGVDLSPIQPLLVPPNVRFILDDVEDEWIDRGGYDLIHMRNSSMFIRDIDKLVWNIYDHLKPGAWVELVDYSYEVLCDDGTMPDNYAFHRYAVLGHQAFLDYGMKPSNPDQLGEVLYRAGFQNVQSSVIKTPIGAWPEDPKAKAIGEHFRENLLGLVVAGTKTLANSGFTPAEVEVFLVSVRKSLYDTSIHSYMNLKSYWAQK</sequence>
<comment type="similarity">
    <text evidence="1">Belongs to the methyltransferase superfamily. LaeA methyltransferase family.</text>
</comment>
<protein>
    <submittedName>
        <fullName evidence="3">Demethylmenaquinone methyltransferase</fullName>
    </submittedName>
</protein>
<dbReference type="Pfam" id="PF13489">
    <property type="entry name" value="Methyltransf_23"/>
    <property type="match status" value="1"/>
</dbReference>
<feature type="compositionally biased region" description="Gly residues" evidence="2">
    <location>
        <begin position="26"/>
        <end position="39"/>
    </location>
</feature>
<dbReference type="Proteomes" id="UP000053831">
    <property type="component" value="Unassembled WGS sequence"/>
</dbReference>
<dbReference type="Gene3D" id="3.40.50.150">
    <property type="entry name" value="Vaccinia Virus protein VP39"/>
    <property type="match status" value="1"/>
</dbReference>
<dbReference type="OrthoDB" id="2013972at2759"/>
<dbReference type="PANTHER" id="PTHR43591">
    <property type="entry name" value="METHYLTRANSFERASE"/>
    <property type="match status" value="1"/>
</dbReference>
<dbReference type="InterPro" id="IPR029063">
    <property type="entry name" value="SAM-dependent_MTases_sf"/>
</dbReference>
<dbReference type="AlphaFoldDB" id="A0A0M8MRB6"/>
<feature type="compositionally biased region" description="Acidic residues" evidence="2">
    <location>
        <begin position="88"/>
        <end position="98"/>
    </location>
</feature>
<evidence type="ECO:0000256" key="1">
    <source>
        <dbReference type="ARBA" id="ARBA00038158"/>
    </source>
</evidence>
<dbReference type="STRING" id="150374.A0A0M8MRB6"/>
<comment type="caution">
    <text evidence="3">The sequence shown here is derived from an EMBL/GenBank/DDBJ whole genome shotgun (WGS) entry which is preliminary data.</text>
</comment>
<accession>A0A0M8MRB6</accession>
<evidence type="ECO:0000256" key="2">
    <source>
        <dbReference type="SAM" id="MobiDB-lite"/>
    </source>
</evidence>
<feature type="region of interest" description="Disordered" evidence="2">
    <location>
        <begin position="23"/>
        <end position="111"/>
    </location>
</feature>
<organism evidence="3 4">
    <name type="scientific">Escovopsis weberi</name>
    <dbReference type="NCBI Taxonomy" id="150374"/>
    <lineage>
        <taxon>Eukaryota</taxon>
        <taxon>Fungi</taxon>
        <taxon>Dikarya</taxon>
        <taxon>Ascomycota</taxon>
        <taxon>Pezizomycotina</taxon>
        <taxon>Sordariomycetes</taxon>
        <taxon>Hypocreomycetidae</taxon>
        <taxon>Hypocreales</taxon>
        <taxon>Hypocreaceae</taxon>
        <taxon>Escovopsis</taxon>
    </lineage>
</organism>
<proteinExistence type="inferred from homology"/>
<dbReference type="PANTHER" id="PTHR43591:SF24">
    <property type="entry name" value="2-METHOXY-6-POLYPRENYL-1,4-BENZOQUINOL METHYLASE, MITOCHONDRIAL"/>
    <property type="match status" value="1"/>
</dbReference>
<keyword evidence="3" id="KW-0808">Transferase</keyword>
<reference evidence="3 4" key="1">
    <citation type="submission" date="2015-07" db="EMBL/GenBank/DDBJ databases">
        <title>The genome of the fungus Escovopsis weberi, a specialized disease agent of ant agriculture.</title>
        <authorList>
            <person name="de Man T.J."/>
            <person name="Stajich J.E."/>
            <person name="Kubicek C.P."/>
            <person name="Chenthamara K."/>
            <person name="Atanasova L."/>
            <person name="Druzhinina I.S."/>
            <person name="Birnbaum S."/>
            <person name="Barribeau S.M."/>
            <person name="Teiling C."/>
            <person name="Suen G."/>
            <person name="Currie C."/>
            <person name="Gerardo N.M."/>
        </authorList>
    </citation>
    <scope>NUCLEOTIDE SEQUENCE [LARGE SCALE GENOMIC DNA]</scope>
</reference>
<dbReference type="GO" id="GO:0008168">
    <property type="term" value="F:methyltransferase activity"/>
    <property type="evidence" value="ECO:0007669"/>
    <property type="project" value="UniProtKB-KW"/>
</dbReference>
<dbReference type="EMBL" id="LGSR01000029">
    <property type="protein sequence ID" value="KOS16808.1"/>
    <property type="molecule type" value="Genomic_DNA"/>
</dbReference>
<evidence type="ECO:0000313" key="4">
    <source>
        <dbReference type="Proteomes" id="UP000053831"/>
    </source>
</evidence>
<dbReference type="GO" id="GO:0032259">
    <property type="term" value="P:methylation"/>
    <property type="evidence" value="ECO:0007669"/>
    <property type="project" value="UniProtKB-KW"/>
</dbReference>
<feature type="compositionally biased region" description="Acidic residues" evidence="2">
    <location>
        <begin position="40"/>
        <end position="53"/>
    </location>
</feature>
<gene>
    <name evidence="3" type="ORF">ESCO_004647</name>
</gene>
<keyword evidence="4" id="KW-1185">Reference proteome</keyword>
<feature type="compositionally biased region" description="Basic and acidic residues" evidence="2">
    <location>
        <begin position="62"/>
        <end position="81"/>
    </location>
</feature>
<keyword evidence="3" id="KW-0489">Methyltransferase</keyword>
<evidence type="ECO:0000313" key="3">
    <source>
        <dbReference type="EMBL" id="KOS16808.1"/>
    </source>
</evidence>
<dbReference type="SUPFAM" id="SSF53335">
    <property type="entry name" value="S-adenosyl-L-methionine-dependent methyltransferases"/>
    <property type="match status" value="1"/>
</dbReference>
<dbReference type="CDD" id="cd02440">
    <property type="entry name" value="AdoMet_MTases"/>
    <property type="match status" value="1"/>
</dbReference>